<dbReference type="OrthoDB" id="1270449at2"/>
<dbReference type="InterPro" id="IPR004360">
    <property type="entry name" value="Glyas_Fos-R_dOase_dom"/>
</dbReference>
<evidence type="ECO:0000259" key="1">
    <source>
        <dbReference type="PROSITE" id="PS51819"/>
    </source>
</evidence>
<dbReference type="PANTHER" id="PTHR36113">
    <property type="entry name" value="LYASE, PUTATIVE-RELATED-RELATED"/>
    <property type="match status" value="1"/>
</dbReference>
<dbReference type="Pfam" id="PF00903">
    <property type="entry name" value="Glyoxalase"/>
    <property type="match status" value="1"/>
</dbReference>
<sequence length="118" mass="13552">MKLNHLNLTVTDVNAAREFFEKYFDLQTKSIHGDSFAVLTDDNGLLLALMKGTQVNYPKSFHIGFSLESEERVNEINQRLKDDGFDVKPPQRLHGWTFYVKAPGGVTVEILCRMRHIQ</sequence>
<dbReference type="InterPro" id="IPR051332">
    <property type="entry name" value="Fosfomycin_Res_Enzymes"/>
</dbReference>
<evidence type="ECO:0000313" key="2">
    <source>
        <dbReference type="EMBL" id="AZU62414.1"/>
    </source>
</evidence>
<dbReference type="STRING" id="1193713.GCA_001636315_05372"/>
<dbReference type="KEGG" id="nmk:CHR53_14635"/>
<accession>A0A3T0HZ35</accession>
<evidence type="ECO:0000313" key="3">
    <source>
        <dbReference type="Proteomes" id="UP000282892"/>
    </source>
</evidence>
<dbReference type="SUPFAM" id="SSF54593">
    <property type="entry name" value="Glyoxalase/Bleomycin resistance protein/Dihydroxybiphenyl dioxygenase"/>
    <property type="match status" value="1"/>
</dbReference>
<dbReference type="PANTHER" id="PTHR36113:SF3">
    <property type="entry name" value="SLL5075 PROTEIN"/>
    <property type="match status" value="1"/>
</dbReference>
<dbReference type="CDD" id="cd06587">
    <property type="entry name" value="VOC"/>
    <property type="match status" value="1"/>
</dbReference>
<keyword evidence="3" id="KW-1185">Reference proteome</keyword>
<dbReference type="Gene3D" id="3.10.180.10">
    <property type="entry name" value="2,3-Dihydroxybiphenyl 1,2-Dioxygenase, domain 1"/>
    <property type="match status" value="1"/>
</dbReference>
<dbReference type="InterPro" id="IPR029068">
    <property type="entry name" value="Glyas_Bleomycin-R_OHBP_Dase"/>
</dbReference>
<organism evidence="2 3">
    <name type="scientific">Neobacillus mesonae</name>
    <dbReference type="NCBI Taxonomy" id="1193713"/>
    <lineage>
        <taxon>Bacteria</taxon>
        <taxon>Bacillati</taxon>
        <taxon>Bacillota</taxon>
        <taxon>Bacilli</taxon>
        <taxon>Bacillales</taxon>
        <taxon>Bacillaceae</taxon>
        <taxon>Neobacillus</taxon>
    </lineage>
</organism>
<reference evidence="2 3" key="1">
    <citation type="submission" date="2017-07" db="EMBL/GenBank/DDBJ databases">
        <title>The complete genome sequence of Bacillus mesonae strain H20-5, an efficient strain improving plant abiotic stress resistance.</title>
        <authorList>
            <person name="Kim S.Y."/>
            <person name="Song H."/>
            <person name="Sang M.K."/>
            <person name="Weon H.-Y."/>
            <person name="Song J."/>
        </authorList>
    </citation>
    <scope>NUCLEOTIDE SEQUENCE [LARGE SCALE GENOMIC DNA]</scope>
    <source>
        <strain evidence="2 3">H20-5</strain>
    </source>
</reference>
<dbReference type="Proteomes" id="UP000282892">
    <property type="component" value="Chromosome"/>
</dbReference>
<dbReference type="AlphaFoldDB" id="A0A3T0HZ35"/>
<proteinExistence type="predicted"/>
<protein>
    <submittedName>
        <fullName evidence="2">Glyoxalase</fullName>
    </submittedName>
</protein>
<gene>
    <name evidence="2" type="ORF">CHR53_14635</name>
</gene>
<dbReference type="EMBL" id="CP022572">
    <property type="protein sequence ID" value="AZU62414.1"/>
    <property type="molecule type" value="Genomic_DNA"/>
</dbReference>
<dbReference type="InterPro" id="IPR037523">
    <property type="entry name" value="VOC_core"/>
</dbReference>
<dbReference type="PROSITE" id="PS51819">
    <property type="entry name" value="VOC"/>
    <property type="match status" value="1"/>
</dbReference>
<feature type="domain" description="VOC" evidence="1">
    <location>
        <begin position="2"/>
        <end position="113"/>
    </location>
</feature>
<name>A0A3T0HZ35_9BACI</name>
<dbReference type="RefSeq" id="WP_127487115.1">
    <property type="nucleotide sequence ID" value="NZ_CP022572.1"/>
</dbReference>